<dbReference type="PRINTS" id="PR00045">
    <property type="entry name" value="SIGMA54FCT"/>
</dbReference>
<evidence type="ECO:0000256" key="5">
    <source>
        <dbReference type="ARBA" id="ARBA00023015"/>
    </source>
</evidence>
<keyword evidence="2 9" id="KW-0240">DNA-directed RNA polymerase</keyword>
<evidence type="ECO:0000256" key="9">
    <source>
        <dbReference type="PIRNR" id="PIRNR000774"/>
    </source>
</evidence>
<dbReference type="GO" id="GO:0003677">
    <property type="term" value="F:DNA binding"/>
    <property type="evidence" value="ECO:0007669"/>
    <property type="project" value="UniProtKB-KW"/>
</dbReference>
<keyword evidence="4 9" id="KW-0548">Nucleotidyltransferase</keyword>
<dbReference type="OrthoDB" id="9814402at2"/>
<evidence type="ECO:0000256" key="6">
    <source>
        <dbReference type="ARBA" id="ARBA00023082"/>
    </source>
</evidence>
<dbReference type="InterPro" id="IPR007634">
    <property type="entry name" value="RNA_pol_sigma_54_DNA-bd"/>
</dbReference>
<dbReference type="Proteomes" id="UP000217935">
    <property type="component" value="Chromosome"/>
</dbReference>
<dbReference type="PIRSF" id="PIRSF000774">
    <property type="entry name" value="RpoN"/>
    <property type="match status" value="1"/>
</dbReference>
<dbReference type="PANTHER" id="PTHR32248">
    <property type="entry name" value="RNA POLYMERASE SIGMA-54 FACTOR"/>
    <property type="match status" value="1"/>
</dbReference>
<dbReference type="PANTHER" id="PTHR32248:SF4">
    <property type="entry name" value="RNA POLYMERASE SIGMA-54 FACTOR"/>
    <property type="match status" value="1"/>
</dbReference>
<keyword evidence="8 9" id="KW-0804">Transcription</keyword>
<dbReference type="GO" id="GO:0000428">
    <property type="term" value="C:DNA-directed RNA polymerase complex"/>
    <property type="evidence" value="ECO:0007669"/>
    <property type="project" value="UniProtKB-KW"/>
</dbReference>
<feature type="domain" description="RNA polymerase sigma factor 54 core-binding" evidence="12">
    <location>
        <begin position="85"/>
        <end position="269"/>
    </location>
</feature>
<dbReference type="Pfam" id="PF04552">
    <property type="entry name" value="Sigma54_DBD"/>
    <property type="match status" value="1"/>
</dbReference>
<comment type="similarity">
    <text evidence="1 9">Belongs to the sigma-54 factor family.</text>
</comment>
<organism evidence="13 14">
    <name type="scientific">Celeribacter ethanolicus</name>
    <dbReference type="NCBI Taxonomy" id="1758178"/>
    <lineage>
        <taxon>Bacteria</taxon>
        <taxon>Pseudomonadati</taxon>
        <taxon>Pseudomonadota</taxon>
        <taxon>Alphaproteobacteria</taxon>
        <taxon>Rhodobacterales</taxon>
        <taxon>Roseobacteraceae</taxon>
        <taxon>Celeribacter</taxon>
    </lineage>
</organism>
<evidence type="ECO:0000256" key="3">
    <source>
        <dbReference type="ARBA" id="ARBA00022679"/>
    </source>
</evidence>
<keyword evidence="14" id="KW-1185">Reference proteome</keyword>
<dbReference type="Pfam" id="PF04963">
    <property type="entry name" value="Sigma54_CBD"/>
    <property type="match status" value="1"/>
</dbReference>
<dbReference type="KEGG" id="ceh:CEW89_05990"/>
<feature type="region of interest" description="Disordered" evidence="10">
    <location>
        <begin position="49"/>
        <end position="73"/>
    </location>
</feature>
<keyword evidence="3 9" id="KW-0808">Transferase</keyword>
<dbReference type="AlphaFoldDB" id="A0A291G9Q3"/>
<evidence type="ECO:0000313" key="13">
    <source>
        <dbReference type="EMBL" id="ATG47159.1"/>
    </source>
</evidence>
<name>A0A291G9Q3_9RHOB</name>
<comment type="function">
    <text evidence="9">Sigma factors are initiation factors that promote the attachment of RNA polymerase to specific initiation sites and are then released.</text>
</comment>
<dbReference type="Pfam" id="PF00309">
    <property type="entry name" value="Sigma54_AID"/>
    <property type="match status" value="1"/>
</dbReference>
<dbReference type="GO" id="GO:0006352">
    <property type="term" value="P:DNA-templated transcription initiation"/>
    <property type="evidence" value="ECO:0007669"/>
    <property type="project" value="InterPro"/>
</dbReference>
<dbReference type="InterPro" id="IPR038709">
    <property type="entry name" value="RpoN_core-bd_sf"/>
</dbReference>
<evidence type="ECO:0000256" key="2">
    <source>
        <dbReference type="ARBA" id="ARBA00022478"/>
    </source>
</evidence>
<gene>
    <name evidence="13" type="ORF">CEW89_05990</name>
</gene>
<dbReference type="GO" id="GO:0001216">
    <property type="term" value="F:DNA-binding transcription activator activity"/>
    <property type="evidence" value="ECO:0007669"/>
    <property type="project" value="InterPro"/>
</dbReference>
<dbReference type="Gene3D" id="1.10.10.60">
    <property type="entry name" value="Homeodomain-like"/>
    <property type="match status" value="1"/>
</dbReference>
<protein>
    <recommendedName>
        <fullName evidence="9">RNA polymerase sigma-54 factor</fullName>
    </recommendedName>
</protein>
<keyword evidence="6 9" id="KW-0731">Sigma factor</keyword>
<dbReference type="InterPro" id="IPR007046">
    <property type="entry name" value="RNA_pol_sigma_54_core-bd"/>
</dbReference>
<dbReference type="Gene3D" id="1.10.10.1330">
    <property type="entry name" value="RNA polymerase sigma-54 factor, core-binding domain"/>
    <property type="match status" value="1"/>
</dbReference>
<feature type="region of interest" description="Disordered" evidence="10">
    <location>
        <begin position="418"/>
        <end position="439"/>
    </location>
</feature>
<dbReference type="InterPro" id="IPR000394">
    <property type="entry name" value="RNA_pol_sigma_54"/>
</dbReference>
<sequence length="439" mass="47475">MTGLHLHQSTSQRLTQVMQRAIGLLQMDHAELAGLLIEEAAENPCLTLTLPQGDADSAAPEPAGAERRSVPGPWRPAFLGSGDEIETLRAHADGLHAHVARQIGLIFRDTRAREIAMVFLEHLEPSGWLGAPLEDIARQAGCPAAEAEAVLTRLYEVEPAGLFARSLSECLRLQLEEAGDLTPPMARLLDALPLLAKGDTAALLARCEVDAEELAALVTRLRRLDPKPGAHFDDAPELRRAPDLIAERDELGQWHVELNAASAPRIAVTPVAGAEHRAALKEARWLERTVSRRNSLVLDVAAHVLGVQYEALEQGPAYLNPLNCADVAANLGVHETTINRVRNGLLIQTPRGMMPLRAFFARGGAGHRDGSHVPAEAISARIAGLIAAERPDKPLTDQELATRLAEAGLRVSRRTVSNRRRMAGFPGAAQRLTSKGREE</sequence>
<feature type="domain" description="RNA polymerase sigma factor 54 DNA-binding" evidence="11">
    <location>
        <begin position="276"/>
        <end position="431"/>
    </location>
</feature>
<evidence type="ECO:0000259" key="12">
    <source>
        <dbReference type="Pfam" id="PF04963"/>
    </source>
</evidence>
<keyword evidence="7 9" id="KW-0238">DNA-binding</keyword>
<dbReference type="RefSeq" id="WP_096805274.1">
    <property type="nucleotide sequence ID" value="NZ_CP022196.1"/>
</dbReference>
<reference evidence="13 14" key="1">
    <citation type="submission" date="2017-06" db="EMBL/GenBank/DDBJ databases">
        <title>Celeribacter sp. TSPH2 complete genome sequence.</title>
        <authorList>
            <person name="Woo J.-H."/>
            <person name="Kim H.-S."/>
        </authorList>
    </citation>
    <scope>NUCLEOTIDE SEQUENCE [LARGE SCALE GENOMIC DNA]</scope>
    <source>
        <strain evidence="13 14">TSPH2</strain>
    </source>
</reference>
<evidence type="ECO:0000256" key="7">
    <source>
        <dbReference type="ARBA" id="ARBA00023125"/>
    </source>
</evidence>
<dbReference type="PROSITE" id="PS50044">
    <property type="entry name" value="SIGMA54_3"/>
    <property type="match status" value="1"/>
</dbReference>
<proteinExistence type="inferred from homology"/>
<evidence type="ECO:0000313" key="14">
    <source>
        <dbReference type="Proteomes" id="UP000217935"/>
    </source>
</evidence>
<evidence type="ECO:0000256" key="1">
    <source>
        <dbReference type="ARBA" id="ARBA00008798"/>
    </source>
</evidence>
<dbReference type="GO" id="GO:0016987">
    <property type="term" value="F:sigma factor activity"/>
    <property type="evidence" value="ECO:0007669"/>
    <property type="project" value="UniProtKB-KW"/>
</dbReference>
<evidence type="ECO:0000256" key="4">
    <source>
        <dbReference type="ARBA" id="ARBA00022695"/>
    </source>
</evidence>
<dbReference type="STRING" id="1758178.GCA_001550095_03191"/>
<evidence type="ECO:0000256" key="8">
    <source>
        <dbReference type="ARBA" id="ARBA00023163"/>
    </source>
</evidence>
<evidence type="ECO:0000259" key="11">
    <source>
        <dbReference type="Pfam" id="PF04552"/>
    </source>
</evidence>
<keyword evidence="5 9" id="KW-0805">Transcription regulation</keyword>
<accession>A0A291G9Q3</accession>
<evidence type="ECO:0000256" key="10">
    <source>
        <dbReference type="SAM" id="MobiDB-lite"/>
    </source>
</evidence>
<dbReference type="GO" id="GO:0016779">
    <property type="term" value="F:nucleotidyltransferase activity"/>
    <property type="evidence" value="ECO:0007669"/>
    <property type="project" value="UniProtKB-KW"/>
</dbReference>
<dbReference type="EMBL" id="CP022196">
    <property type="protein sequence ID" value="ATG47159.1"/>
    <property type="molecule type" value="Genomic_DNA"/>
</dbReference>